<dbReference type="InterPro" id="IPR000719">
    <property type="entry name" value="Prot_kinase_dom"/>
</dbReference>
<accession>A0A1B6Q3E1</accession>
<dbReference type="InterPro" id="IPR011009">
    <property type="entry name" value="Kinase-like_dom_sf"/>
</dbReference>
<evidence type="ECO:0000256" key="3">
    <source>
        <dbReference type="PROSITE-ProRule" id="PRU10141"/>
    </source>
</evidence>
<dbReference type="InterPro" id="IPR045274">
    <property type="entry name" value="WAK-like"/>
</dbReference>
<feature type="domain" description="Protein kinase" evidence="4">
    <location>
        <begin position="60"/>
        <end position="160"/>
    </location>
</feature>
<evidence type="ECO:0000256" key="2">
    <source>
        <dbReference type="ARBA" id="ARBA00022840"/>
    </source>
</evidence>
<dbReference type="InterPro" id="IPR001245">
    <property type="entry name" value="Ser-Thr/Tyr_kinase_cat_dom"/>
</dbReference>
<dbReference type="Proteomes" id="UP000000768">
    <property type="component" value="Chromosome 3"/>
</dbReference>
<feature type="binding site" evidence="3">
    <location>
        <position position="89"/>
    </location>
    <ligand>
        <name>ATP</name>
        <dbReference type="ChEBI" id="CHEBI:30616"/>
    </ligand>
</feature>
<organism evidence="5 6">
    <name type="scientific">Sorghum bicolor</name>
    <name type="common">Sorghum</name>
    <name type="synonym">Sorghum vulgare</name>
    <dbReference type="NCBI Taxonomy" id="4558"/>
    <lineage>
        <taxon>Eukaryota</taxon>
        <taxon>Viridiplantae</taxon>
        <taxon>Streptophyta</taxon>
        <taxon>Embryophyta</taxon>
        <taxon>Tracheophyta</taxon>
        <taxon>Spermatophyta</taxon>
        <taxon>Magnoliopsida</taxon>
        <taxon>Liliopsida</taxon>
        <taxon>Poales</taxon>
        <taxon>Poaceae</taxon>
        <taxon>PACMAD clade</taxon>
        <taxon>Panicoideae</taxon>
        <taxon>Andropogonodae</taxon>
        <taxon>Andropogoneae</taxon>
        <taxon>Sorghinae</taxon>
        <taxon>Sorghum</taxon>
    </lineage>
</organism>
<dbReference type="SUPFAM" id="SSF56112">
    <property type="entry name" value="Protein kinase-like (PK-like)"/>
    <property type="match status" value="1"/>
</dbReference>
<dbReference type="EMBL" id="CM000762">
    <property type="protein sequence ID" value="KXG32385.1"/>
    <property type="molecule type" value="Genomic_DNA"/>
</dbReference>
<dbReference type="AlphaFoldDB" id="A0A1B6Q3E1"/>
<evidence type="ECO:0000256" key="1">
    <source>
        <dbReference type="ARBA" id="ARBA00022741"/>
    </source>
</evidence>
<dbReference type="FunFam" id="3.30.200.20:FF:000797">
    <property type="entry name" value="PTI1-like tyrosine-protein kinase 3"/>
    <property type="match status" value="1"/>
</dbReference>
<proteinExistence type="predicted"/>
<dbReference type="GO" id="GO:0005524">
    <property type="term" value="F:ATP binding"/>
    <property type="evidence" value="ECO:0007669"/>
    <property type="project" value="UniProtKB-UniRule"/>
</dbReference>
<keyword evidence="1 3" id="KW-0547">Nucleotide-binding</keyword>
<keyword evidence="6" id="KW-1185">Reference proteome</keyword>
<dbReference type="SMART" id="SM00219">
    <property type="entry name" value="TyrKc"/>
    <property type="match status" value="1"/>
</dbReference>
<reference evidence="6" key="2">
    <citation type="journal article" date="2018" name="Plant J.">
        <title>The Sorghum bicolor reference genome: improved assembly, gene annotations, a transcriptome atlas, and signatures of genome organization.</title>
        <authorList>
            <person name="McCormick R.F."/>
            <person name="Truong S.K."/>
            <person name="Sreedasyam A."/>
            <person name="Jenkins J."/>
            <person name="Shu S."/>
            <person name="Sims D."/>
            <person name="Kennedy M."/>
            <person name="Amirebrahimi M."/>
            <person name="Weers B.D."/>
            <person name="McKinley B."/>
            <person name="Mattison A."/>
            <person name="Morishige D.T."/>
            <person name="Grimwood J."/>
            <person name="Schmutz J."/>
            <person name="Mullet J.E."/>
        </authorList>
    </citation>
    <scope>NUCLEOTIDE SEQUENCE [LARGE SCALE GENOMIC DNA]</scope>
    <source>
        <strain evidence="6">cv. BTx623</strain>
    </source>
</reference>
<keyword evidence="2 3" id="KW-0067">ATP-binding</keyword>
<sequence length="160" mass="18148">MAPLAFLNPSGSHLIKRACDMDYQGNSLRDFLQFNGHVVLQRVNNNYNLRSFMEREIELITNSTLLGKGAFGAVYKGVLDDQHLVAVKKYKDGTRKEAFAKEVIVHSQINHKNVVRLLGCCTEENALTIVMELISNGNLASFPLDKRLDKRLNPRYQILE</sequence>
<evidence type="ECO:0000313" key="5">
    <source>
        <dbReference type="EMBL" id="KXG32385.1"/>
    </source>
</evidence>
<dbReference type="InParanoid" id="A0A1B6Q3E1"/>
<dbReference type="PROSITE" id="PS00107">
    <property type="entry name" value="PROTEIN_KINASE_ATP"/>
    <property type="match status" value="1"/>
</dbReference>
<evidence type="ECO:0000259" key="4">
    <source>
        <dbReference type="PROSITE" id="PS50011"/>
    </source>
</evidence>
<name>A0A1B6Q3E1_SORBI</name>
<dbReference type="PANTHER" id="PTHR27005:SF468">
    <property type="entry name" value="OS01G0310500 PROTEIN"/>
    <property type="match status" value="1"/>
</dbReference>
<protein>
    <recommendedName>
        <fullName evidence="4">Protein kinase domain-containing protein</fullName>
    </recommendedName>
</protein>
<dbReference type="Gramene" id="KXG32385">
    <property type="protein sequence ID" value="KXG32385"/>
    <property type="gene ID" value="SORBI_3003G147200"/>
</dbReference>
<dbReference type="PROSITE" id="PS50011">
    <property type="entry name" value="PROTEIN_KINASE_DOM"/>
    <property type="match status" value="1"/>
</dbReference>
<dbReference type="InterPro" id="IPR020635">
    <property type="entry name" value="Tyr_kinase_cat_dom"/>
</dbReference>
<reference evidence="5 6" key="1">
    <citation type="journal article" date="2009" name="Nature">
        <title>The Sorghum bicolor genome and the diversification of grasses.</title>
        <authorList>
            <person name="Paterson A.H."/>
            <person name="Bowers J.E."/>
            <person name="Bruggmann R."/>
            <person name="Dubchak I."/>
            <person name="Grimwood J."/>
            <person name="Gundlach H."/>
            <person name="Haberer G."/>
            <person name="Hellsten U."/>
            <person name="Mitros T."/>
            <person name="Poliakov A."/>
            <person name="Schmutz J."/>
            <person name="Spannagl M."/>
            <person name="Tang H."/>
            <person name="Wang X."/>
            <person name="Wicker T."/>
            <person name="Bharti A.K."/>
            <person name="Chapman J."/>
            <person name="Feltus F.A."/>
            <person name="Gowik U."/>
            <person name="Grigoriev I.V."/>
            <person name="Lyons E."/>
            <person name="Maher C.A."/>
            <person name="Martis M."/>
            <person name="Narechania A."/>
            <person name="Otillar R.P."/>
            <person name="Penning B.W."/>
            <person name="Salamov A.A."/>
            <person name="Wang Y."/>
            <person name="Zhang L."/>
            <person name="Carpita N.C."/>
            <person name="Freeling M."/>
            <person name="Gingle A.R."/>
            <person name="Hash C.T."/>
            <person name="Keller B."/>
            <person name="Klein P."/>
            <person name="Kresovich S."/>
            <person name="McCann M.C."/>
            <person name="Ming R."/>
            <person name="Peterson D.G."/>
            <person name="Mehboob-ur-Rahman"/>
            <person name="Ware D."/>
            <person name="Westhoff P."/>
            <person name="Mayer K.F."/>
            <person name="Messing J."/>
            <person name="Rokhsar D.S."/>
        </authorList>
    </citation>
    <scope>NUCLEOTIDE SEQUENCE [LARGE SCALE GENOMIC DNA]</scope>
    <source>
        <strain evidence="6">cv. BTx623</strain>
    </source>
</reference>
<dbReference type="eggNOG" id="KOG1187">
    <property type="taxonomic scope" value="Eukaryota"/>
</dbReference>
<dbReference type="GO" id="GO:0007166">
    <property type="term" value="P:cell surface receptor signaling pathway"/>
    <property type="evidence" value="ECO:0007669"/>
    <property type="project" value="InterPro"/>
</dbReference>
<dbReference type="Gene3D" id="1.10.510.10">
    <property type="entry name" value="Transferase(Phosphotransferase) domain 1"/>
    <property type="match status" value="1"/>
</dbReference>
<dbReference type="PANTHER" id="PTHR27005">
    <property type="entry name" value="WALL-ASSOCIATED RECEPTOR KINASE-LIKE 21"/>
    <property type="match status" value="1"/>
</dbReference>
<dbReference type="Pfam" id="PF07714">
    <property type="entry name" value="PK_Tyr_Ser-Thr"/>
    <property type="match status" value="1"/>
</dbReference>
<dbReference type="GO" id="GO:0004713">
    <property type="term" value="F:protein tyrosine kinase activity"/>
    <property type="evidence" value="ECO:0007669"/>
    <property type="project" value="InterPro"/>
</dbReference>
<gene>
    <name evidence="5" type="ORF">SORBI_3003G147200</name>
</gene>
<evidence type="ECO:0000313" key="6">
    <source>
        <dbReference type="Proteomes" id="UP000000768"/>
    </source>
</evidence>
<dbReference type="InterPro" id="IPR017441">
    <property type="entry name" value="Protein_kinase_ATP_BS"/>
</dbReference>